<organism evidence="1 2">
    <name type="scientific">Candidatus Merdivicinus excrementipullorum</name>
    <dbReference type="NCBI Taxonomy" id="2840867"/>
    <lineage>
        <taxon>Bacteria</taxon>
        <taxon>Bacillati</taxon>
        <taxon>Bacillota</taxon>
        <taxon>Clostridia</taxon>
        <taxon>Eubacteriales</taxon>
        <taxon>Oscillospiraceae</taxon>
        <taxon>Oscillospiraceae incertae sedis</taxon>
        <taxon>Candidatus Merdivicinus</taxon>
    </lineage>
</organism>
<dbReference type="Proteomes" id="UP000824002">
    <property type="component" value="Unassembled WGS sequence"/>
</dbReference>
<accession>A0A9D1K021</accession>
<evidence type="ECO:0000313" key="1">
    <source>
        <dbReference type="EMBL" id="HIS76851.1"/>
    </source>
</evidence>
<dbReference type="NCBIfam" id="NF045650">
    <property type="entry name" value="CD1247_Nterm"/>
    <property type="match status" value="1"/>
</dbReference>
<reference evidence="1" key="2">
    <citation type="journal article" date="2021" name="PeerJ">
        <title>Extensive microbial diversity within the chicken gut microbiome revealed by metagenomics and culture.</title>
        <authorList>
            <person name="Gilroy R."/>
            <person name="Ravi A."/>
            <person name="Getino M."/>
            <person name="Pursley I."/>
            <person name="Horton D.L."/>
            <person name="Alikhan N.F."/>
            <person name="Baker D."/>
            <person name="Gharbi K."/>
            <person name="Hall N."/>
            <person name="Watson M."/>
            <person name="Adriaenssens E.M."/>
            <person name="Foster-Nyarko E."/>
            <person name="Jarju S."/>
            <person name="Secka A."/>
            <person name="Antonio M."/>
            <person name="Oren A."/>
            <person name="Chaudhuri R.R."/>
            <person name="La Ragione R."/>
            <person name="Hildebrand F."/>
            <person name="Pallen M.J."/>
        </authorList>
    </citation>
    <scope>NUCLEOTIDE SEQUENCE</scope>
    <source>
        <strain evidence="1">CHK199-13235</strain>
    </source>
</reference>
<dbReference type="InterPro" id="IPR054688">
    <property type="entry name" value="CD1247_N"/>
</dbReference>
<comment type="caution">
    <text evidence="1">The sequence shown here is derived from an EMBL/GenBank/DDBJ whole genome shotgun (WGS) entry which is preliminary data.</text>
</comment>
<evidence type="ECO:0008006" key="3">
    <source>
        <dbReference type="Google" id="ProtNLM"/>
    </source>
</evidence>
<sequence>MELMEKVAYLKGLMNGMELDPDKKETKLFNAILDTLDEMAATVTDLEEETDELCNVIEAMDEDLDDVRDYVFGDEDEDDECDCCDDDCDCCGDEETYEVTCPTCGNTLYIDEEMLDEGEMKCPACGQELEFDLGLDGCDCGQEQGGCDCK</sequence>
<gene>
    <name evidence="1" type="ORF">IAB51_08590</name>
</gene>
<evidence type="ECO:0000313" key="2">
    <source>
        <dbReference type="Proteomes" id="UP000824002"/>
    </source>
</evidence>
<dbReference type="AlphaFoldDB" id="A0A9D1K021"/>
<proteinExistence type="predicted"/>
<name>A0A9D1K021_9FIRM</name>
<protein>
    <recommendedName>
        <fullName evidence="3">Zinc ribbon domain-containing protein</fullName>
    </recommendedName>
</protein>
<reference evidence="1" key="1">
    <citation type="submission" date="2020-10" db="EMBL/GenBank/DDBJ databases">
        <authorList>
            <person name="Gilroy R."/>
        </authorList>
    </citation>
    <scope>NUCLEOTIDE SEQUENCE</scope>
    <source>
        <strain evidence="1">CHK199-13235</strain>
    </source>
</reference>
<dbReference type="EMBL" id="DVJP01000054">
    <property type="protein sequence ID" value="HIS76851.1"/>
    <property type="molecule type" value="Genomic_DNA"/>
</dbReference>